<dbReference type="Proteomes" id="UP000789920">
    <property type="component" value="Unassembled WGS sequence"/>
</dbReference>
<organism evidence="1 2">
    <name type="scientific">Racocetra persica</name>
    <dbReference type="NCBI Taxonomy" id="160502"/>
    <lineage>
        <taxon>Eukaryota</taxon>
        <taxon>Fungi</taxon>
        <taxon>Fungi incertae sedis</taxon>
        <taxon>Mucoromycota</taxon>
        <taxon>Glomeromycotina</taxon>
        <taxon>Glomeromycetes</taxon>
        <taxon>Diversisporales</taxon>
        <taxon>Gigasporaceae</taxon>
        <taxon>Racocetra</taxon>
    </lineage>
</organism>
<keyword evidence="2" id="KW-1185">Reference proteome</keyword>
<protein>
    <submittedName>
        <fullName evidence="1">18461_t:CDS:1</fullName>
    </submittedName>
</protein>
<gene>
    <name evidence="1" type="ORF">RPERSI_LOCUS23759</name>
</gene>
<feature type="non-terminal residue" evidence="1">
    <location>
        <position position="1"/>
    </location>
</feature>
<name>A0ACA9RVK9_9GLOM</name>
<reference evidence="1" key="1">
    <citation type="submission" date="2021-06" db="EMBL/GenBank/DDBJ databases">
        <authorList>
            <person name="Kallberg Y."/>
            <person name="Tangrot J."/>
            <person name="Rosling A."/>
        </authorList>
    </citation>
    <scope>NUCLEOTIDE SEQUENCE</scope>
    <source>
        <strain evidence="1">MA461A</strain>
    </source>
</reference>
<dbReference type="EMBL" id="CAJVQC010074894">
    <property type="protein sequence ID" value="CAG8813400.1"/>
    <property type="molecule type" value="Genomic_DNA"/>
</dbReference>
<proteinExistence type="predicted"/>
<sequence length="45" mass="5240">MHLPIPEIEGQLKFWEGAKRKYQVAQVNLLEPESKLKLKILPAVR</sequence>
<feature type="non-terminal residue" evidence="1">
    <location>
        <position position="45"/>
    </location>
</feature>
<evidence type="ECO:0000313" key="1">
    <source>
        <dbReference type="EMBL" id="CAG8813400.1"/>
    </source>
</evidence>
<comment type="caution">
    <text evidence="1">The sequence shown here is derived from an EMBL/GenBank/DDBJ whole genome shotgun (WGS) entry which is preliminary data.</text>
</comment>
<evidence type="ECO:0000313" key="2">
    <source>
        <dbReference type="Proteomes" id="UP000789920"/>
    </source>
</evidence>
<accession>A0ACA9RVK9</accession>